<evidence type="ECO:0000256" key="5">
    <source>
        <dbReference type="ARBA" id="ARBA00022989"/>
    </source>
</evidence>
<feature type="transmembrane region" description="Helical" evidence="7">
    <location>
        <begin position="413"/>
        <end position="430"/>
    </location>
</feature>
<feature type="transmembrane region" description="Helical" evidence="7">
    <location>
        <begin position="146"/>
        <end position="165"/>
    </location>
</feature>
<protein>
    <submittedName>
        <fullName evidence="8">FUSC family protein</fullName>
    </submittedName>
</protein>
<dbReference type="Proteomes" id="UP001254257">
    <property type="component" value="Unassembled WGS sequence"/>
</dbReference>
<evidence type="ECO:0000256" key="4">
    <source>
        <dbReference type="ARBA" id="ARBA00022692"/>
    </source>
</evidence>
<feature type="transmembrane region" description="Helical" evidence="7">
    <location>
        <begin position="389"/>
        <end position="407"/>
    </location>
</feature>
<keyword evidence="9" id="KW-1185">Reference proteome</keyword>
<name>A0ABU3S4M6_9HYPH</name>
<feature type="transmembrane region" description="Helical" evidence="7">
    <location>
        <begin position="90"/>
        <end position="109"/>
    </location>
</feature>
<sequence>MNALPALTRLGFDTGRLGFTLRTCFAACLALLAAWALGLEHPQWSAMTVFASAQPARNMLVEKAFFRGVGTLAGTAVGVLLMLLSGGQPLPVMLGLALWVGFCAFAGNLLRGFVSYGALIAGFSAAMVVLLDVGRPDHILLLAADRLLTVLTGIVTALIVGLLFAPKEGEDAVAGEARQLAIRVLRQLATLLSGTKPGAEEQRQILRQLALLDEALEPHGAGSLRSRRSARSIRSLISALVSTLVWLRAAPETLRAAPVQELLEQAADALEAAAPVAEVLTLLERAADLSAEHPPLQDAILRLEAAAKERVGVSDGEIRPARIEHPVILHRDWVGARQAALRAGGIMLGLGTIWVVTGWQAGALLLLGTSVMVTLFSTWENPALIMRKVLVGQACGALAALACRWLVWPHATSELELVLMLMPFIMIGALPMAHRRTMLGSIDYCMALLLLSQPALPLKGDLASTVFTALAVVSAPFLTLIAFRTIFPTDARQRLQVLAGMMLKELQDHCSAPEAALRAATWRARLNHRLLRLVRLSQQAGERASTQEDGGIAVFAVGMAVLRLRAMLAETDLAPTTAHTIRLALARVANAAQQPGRAVQALDELADRFDEIGRGEAESMRAASRALAAQGSFFTQSGATVAAG</sequence>
<feature type="transmembrane region" description="Helical" evidence="7">
    <location>
        <begin position="20"/>
        <end position="39"/>
    </location>
</feature>
<keyword evidence="6 7" id="KW-0472">Membrane</keyword>
<evidence type="ECO:0000313" key="9">
    <source>
        <dbReference type="Proteomes" id="UP001254257"/>
    </source>
</evidence>
<dbReference type="PANTHER" id="PTHR30509">
    <property type="entry name" value="P-HYDROXYBENZOIC ACID EFFLUX PUMP SUBUNIT-RELATED"/>
    <property type="match status" value="1"/>
</dbReference>
<evidence type="ECO:0000256" key="2">
    <source>
        <dbReference type="ARBA" id="ARBA00022448"/>
    </source>
</evidence>
<feature type="transmembrane region" description="Helical" evidence="7">
    <location>
        <begin position="116"/>
        <end position="134"/>
    </location>
</feature>
<dbReference type="EMBL" id="JAWDID010000008">
    <property type="protein sequence ID" value="MDU0339728.1"/>
    <property type="molecule type" value="Genomic_DNA"/>
</dbReference>
<dbReference type="RefSeq" id="WP_316017619.1">
    <property type="nucleotide sequence ID" value="NZ_JAWDID010000008.1"/>
</dbReference>
<dbReference type="InterPro" id="IPR006726">
    <property type="entry name" value="PHBA_efflux_AaeB/fusaric-R"/>
</dbReference>
<comment type="caution">
    <text evidence="8">The sequence shown here is derived from an EMBL/GenBank/DDBJ whole genome shotgun (WGS) entry which is preliminary data.</text>
</comment>
<feature type="transmembrane region" description="Helical" evidence="7">
    <location>
        <begin position="353"/>
        <end position="377"/>
    </location>
</feature>
<keyword evidence="4 7" id="KW-0812">Transmembrane</keyword>
<proteinExistence type="predicted"/>
<accession>A0ABU3S4M6</accession>
<reference evidence="8 9" key="1">
    <citation type="submission" date="2023-09" db="EMBL/GenBank/DDBJ databases">
        <title>Whole genome shotgun sequencing (WGS) of Bosea sp. ZW T0_25, isolated from stored onions (Allium cepa).</title>
        <authorList>
            <person name="Stoll D.A."/>
            <person name="Huch M."/>
        </authorList>
    </citation>
    <scope>NUCLEOTIDE SEQUENCE [LARGE SCALE GENOMIC DNA]</scope>
    <source>
        <strain evidence="8 9">ZW T0_25</strain>
    </source>
</reference>
<evidence type="ECO:0000256" key="1">
    <source>
        <dbReference type="ARBA" id="ARBA00004651"/>
    </source>
</evidence>
<keyword evidence="2" id="KW-0813">Transport</keyword>
<keyword evidence="5 7" id="KW-1133">Transmembrane helix</keyword>
<evidence type="ECO:0000313" key="8">
    <source>
        <dbReference type="EMBL" id="MDU0339728.1"/>
    </source>
</evidence>
<evidence type="ECO:0000256" key="6">
    <source>
        <dbReference type="ARBA" id="ARBA00023136"/>
    </source>
</evidence>
<gene>
    <name evidence="8" type="ORF">RKE40_07540</name>
</gene>
<feature type="transmembrane region" description="Helical" evidence="7">
    <location>
        <begin position="462"/>
        <end position="483"/>
    </location>
</feature>
<evidence type="ECO:0000256" key="7">
    <source>
        <dbReference type="SAM" id="Phobius"/>
    </source>
</evidence>
<comment type="subcellular location">
    <subcellularLocation>
        <location evidence="1">Cell membrane</location>
        <topology evidence="1">Multi-pass membrane protein</topology>
    </subcellularLocation>
</comment>
<feature type="transmembrane region" description="Helical" evidence="7">
    <location>
        <begin position="64"/>
        <end position="84"/>
    </location>
</feature>
<dbReference type="Pfam" id="PF04632">
    <property type="entry name" value="FUSC"/>
    <property type="match status" value="1"/>
</dbReference>
<dbReference type="PANTHER" id="PTHR30509:SF9">
    <property type="entry name" value="MULTIDRUG RESISTANCE PROTEIN MDTO"/>
    <property type="match status" value="1"/>
</dbReference>
<evidence type="ECO:0000256" key="3">
    <source>
        <dbReference type="ARBA" id="ARBA00022475"/>
    </source>
</evidence>
<keyword evidence="3" id="KW-1003">Cell membrane</keyword>
<organism evidence="8 9">
    <name type="scientific">Bosea rubneri</name>
    <dbReference type="NCBI Taxonomy" id="3075434"/>
    <lineage>
        <taxon>Bacteria</taxon>
        <taxon>Pseudomonadati</taxon>
        <taxon>Pseudomonadota</taxon>
        <taxon>Alphaproteobacteria</taxon>
        <taxon>Hyphomicrobiales</taxon>
        <taxon>Boseaceae</taxon>
        <taxon>Bosea</taxon>
    </lineage>
</organism>